<accession>A0ABV3Z8W2</accession>
<dbReference type="Pfam" id="PF07687">
    <property type="entry name" value="M20_dimer"/>
    <property type="match status" value="1"/>
</dbReference>
<name>A0ABV3Z8W2_9BACT</name>
<sequence>MIKRFFLSLIVIIILLFAFVLTKTFIYSRQIPATSAAQVPALDNMAIVHLSNAIRIKTVSLAGDHPKDSSSFFAFRSFLDSAYPVIQQKLQKTVIDSFSYIYHWKGKNSQLAPYLFLAHTDVVPVEDSSAHLWHVEPFAGTIKDSAVWGRGATDDKCSVIALMEAVQVLLTQNYQPERDIYLCFGHDEELGGIYGAQKIVQWFKERNIKAALVLDEGGIITKENFKELNRPIALLGVTEKGYATFELSVEKAGGHSSMPEKETAIDILIAALNRLKQHPTKVRFAEPTNVMLDKIGPGLNFTTRMALANRWLFEPMLVSQFEKTKGTNASIHTTIVPTILSAGMKDNVIPSFAKATVNCRIMPGETSASVEAFIKTAINDDRIHLNRGQFASEPGKPTSLESEAYKKAIASAYKILDNIVPTPFLMIGATDSRFYEPVTDATIRFLPAIDPQGYHGVDERLPFADLQRMIFFYQLMMRN</sequence>
<dbReference type="SUPFAM" id="SSF55031">
    <property type="entry name" value="Bacterial exopeptidase dimerisation domain"/>
    <property type="match status" value="1"/>
</dbReference>
<evidence type="ECO:0000256" key="1">
    <source>
        <dbReference type="ARBA" id="ARBA00006247"/>
    </source>
</evidence>
<dbReference type="InterPro" id="IPR047177">
    <property type="entry name" value="Pept_M20A"/>
</dbReference>
<keyword evidence="2" id="KW-0645">Protease</keyword>
<evidence type="ECO:0000256" key="4">
    <source>
        <dbReference type="ARBA" id="ARBA00022801"/>
    </source>
</evidence>
<dbReference type="Gene3D" id="3.40.630.10">
    <property type="entry name" value="Zn peptidases"/>
    <property type="match status" value="1"/>
</dbReference>
<protein>
    <submittedName>
        <fullName evidence="7">M20/M25/M40 family metallo-hydrolase</fullName>
    </submittedName>
</protein>
<evidence type="ECO:0000256" key="2">
    <source>
        <dbReference type="ARBA" id="ARBA00022670"/>
    </source>
</evidence>
<dbReference type="PROSITE" id="PS00759">
    <property type="entry name" value="ARGE_DAPE_CPG2_2"/>
    <property type="match status" value="1"/>
</dbReference>
<dbReference type="RefSeq" id="WP_369327681.1">
    <property type="nucleotide sequence ID" value="NZ_JAULBC010000001.1"/>
</dbReference>
<proteinExistence type="inferred from homology"/>
<keyword evidence="8" id="KW-1185">Reference proteome</keyword>
<dbReference type="PANTHER" id="PTHR45962">
    <property type="entry name" value="N-FATTY-ACYL-AMINO ACID SYNTHASE/HYDROLASE PM20D1"/>
    <property type="match status" value="1"/>
</dbReference>
<keyword evidence="5" id="KW-0862">Zinc</keyword>
<dbReference type="Proteomes" id="UP001560573">
    <property type="component" value="Unassembled WGS sequence"/>
</dbReference>
<organism evidence="7 8">
    <name type="scientific">Danxiaibacter flavus</name>
    <dbReference type="NCBI Taxonomy" id="3049108"/>
    <lineage>
        <taxon>Bacteria</taxon>
        <taxon>Pseudomonadati</taxon>
        <taxon>Bacteroidota</taxon>
        <taxon>Chitinophagia</taxon>
        <taxon>Chitinophagales</taxon>
        <taxon>Chitinophagaceae</taxon>
        <taxon>Danxiaibacter</taxon>
    </lineage>
</organism>
<keyword evidence="4" id="KW-0378">Hydrolase</keyword>
<dbReference type="SUPFAM" id="SSF53187">
    <property type="entry name" value="Zn-dependent exopeptidases"/>
    <property type="match status" value="1"/>
</dbReference>
<comment type="caution">
    <text evidence="7">The sequence shown here is derived from an EMBL/GenBank/DDBJ whole genome shotgun (WGS) entry which is preliminary data.</text>
</comment>
<feature type="domain" description="Peptidase M20 dimerisation" evidence="6">
    <location>
        <begin position="238"/>
        <end position="380"/>
    </location>
</feature>
<dbReference type="InterPro" id="IPR011650">
    <property type="entry name" value="Peptidase_M20_dimer"/>
</dbReference>
<reference evidence="7 8" key="1">
    <citation type="submission" date="2023-07" db="EMBL/GenBank/DDBJ databases">
        <authorList>
            <person name="Lian W.-H."/>
        </authorList>
    </citation>
    <scope>NUCLEOTIDE SEQUENCE [LARGE SCALE GENOMIC DNA]</scope>
    <source>
        <strain evidence="7 8">SYSU DXS3180</strain>
    </source>
</reference>
<evidence type="ECO:0000256" key="5">
    <source>
        <dbReference type="ARBA" id="ARBA00022833"/>
    </source>
</evidence>
<gene>
    <name evidence="7" type="ORF">QTN47_02215</name>
</gene>
<dbReference type="InterPro" id="IPR001261">
    <property type="entry name" value="ArgE/DapE_CS"/>
</dbReference>
<evidence type="ECO:0000256" key="3">
    <source>
        <dbReference type="ARBA" id="ARBA00022723"/>
    </source>
</evidence>
<evidence type="ECO:0000313" key="8">
    <source>
        <dbReference type="Proteomes" id="UP001560573"/>
    </source>
</evidence>
<dbReference type="InterPro" id="IPR002933">
    <property type="entry name" value="Peptidase_M20"/>
</dbReference>
<dbReference type="PANTHER" id="PTHR45962:SF1">
    <property type="entry name" value="N-FATTY-ACYL-AMINO ACID SYNTHASE_HYDROLASE PM20D1"/>
    <property type="match status" value="1"/>
</dbReference>
<comment type="similarity">
    <text evidence="1">Belongs to the peptidase M20A family.</text>
</comment>
<evidence type="ECO:0000259" key="6">
    <source>
        <dbReference type="Pfam" id="PF07687"/>
    </source>
</evidence>
<dbReference type="Gene3D" id="1.10.150.900">
    <property type="match status" value="1"/>
</dbReference>
<evidence type="ECO:0000313" key="7">
    <source>
        <dbReference type="EMBL" id="MEX6686288.1"/>
    </source>
</evidence>
<dbReference type="Gene3D" id="3.30.70.360">
    <property type="match status" value="1"/>
</dbReference>
<dbReference type="Pfam" id="PF01546">
    <property type="entry name" value="Peptidase_M20"/>
    <property type="match status" value="1"/>
</dbReference>
<keyword evidence="3" id="KW-0479">Metal-binding</keyword>
<dbReference type="EMBL" id="JAULBC010000001">
    <property type="protein sequence ID" value="MEX6686288.1"/>
    <property type="molecule type" value="Genomic_DNA"/>
</dbReference>
<dbReference type="InterPro" id="IPR036264">
    <property type="entry name" value="Bact_exopeptidase_dim_dom"/>
</dbReference>